<dbReference type="KEGG" id="bxe:Bxe_B2799"/>
<dbReference type="AlphaFoldDB" id="Q13RU3"/>
<dbReference type="InterPro" id="IPR026591">
    <property type="entry name" value="Sirtuin_cat_small_dom_sf"/>
</dbReference>
<evidence type="ECO:0000313" key="6">
    <source>
        <dbReference type="EMBL" id="ABE33196.1"/>
    </source>
</evidence>
<dbReference type="Gene3D" id="3.30.1600.10">
    <property type="entry name" value="SIR2/SIRT2 'Small Domain"/>
    <property type="match status" value="1"/>
</dbReference>
<gene>
    <name evidence="6" type="ORF">Bxe_B2799</name>
</gene>
<dbReference type="SUPFAM" id="SSF52467">
    <property type="entry name" value="DHS-like NAD/FAD-binding domain"/>
    <property type="match status" value="1"/>
</dbReference>
<feature type="binding site" evidence="4">
    <location>
        <position position="184"/>
    </location>
    <ligand>
        <name>Zn(2+)</name>
        <dbReference type="ChEBI" id="CHEBI:29105"/>
    </ligand>
</feature>
<reference evidence="6 7" key="1">
    <citation type="journal article" date="2006" name="Proc. Natl. Acad. Sci. U.S.A.">
        <title>Burkholderia xenovorans LB400 harbors a multi-replicon, 9.73-Mbp genome shaped for versatility.</title>
        <authorList>
            <person name="Chain P.S."/>
            <person name="Denef V.J."/>
            <person name="Konstantinidis K.T."/>
            <person name="Vergez L.M."/>
            <person name="Agullo L."/>
            <person name="Reyes V.L."/>
            <person name="Hauser L."/>
            <person name="Cordova M."/>
            <person name="Gomez L."/>
            <person name="Gonzalez M."/>
            <person name="Land M."/>
            <person name="Lao V."/>
            <person name="Larimer F."/>
            <person name="LiPuma J.J."/>
            <person name="Mahenthiralingam E."/>
            <person name="Malfatti S.A."/>
            <person name="Marx C.J."/>
            <person name="Parnell J.J."/>
            <person name="Ramette A."/>
            <person name="Richardson P."/>
            <person name="Seeger M."/>
            <person name="Smith D."/>
            <person name="Spilker T."/>
            <person name="Sul W.J."/>
            <person name="Tsoi T.V."/>
            <person name="Ulrich L.E."/>
            <person name="Zhulin I.B."/>
            <person name="Tiedje J.M."/>
        </authorList>
    </citation>
    <scope>NUCLEOTIDE SEQUENCE [LARGE SCALE GENOMIC DNA]</scope>
    <source>
        <strain evidence="6 7">LB400</strain>
    </source>
</reference>
<feature type="domain" description="Deacetylase sirtuin-type" evidence="5">
    <location>
        <begin position="9"/>
        <end position="282"/>
    </location>
</feature>
<dbReference type="InterPro" id="IPR050134">
    <property type="entry name" value="NAD-dep_sirtuin_deacylases"/>
</dbReference>
<dbReference type="EC" id="2.3.1.286" evidence="1"/>
<keyword evidence="4" id="KW-0862">Zinc</keyword>
<dbReference type="PROSITE" id="PS50305">
    <property type="entry name" value="SIRTUIN"/>
    <property type="match status" value="1"/>
</dbReference>
<dbReference type="GO" id="GO:0017136">
    <property type="term" value="F:histone deacetylase activity, NAD-dependent"/>
    <property type="evidence" value="ECO:0007669"/>
    <property type="project" value="TreeGrafter"/>
</dbReference>
<dbReference type="EMBL" id="CP000271">
    <property type="protein sequence ID" value="ABE33196.1"/>
    <property type="molecule type" value="Genomic_DNA"/>
</dbReference>
<evidence type="ECO:0000256" key="4">
    <source>
        <dbReference type="PROSITE-ProRule" id="PRU00236"/>
    </source>
</evidence>
<dbReference type="RefSeq" id="WP_011490570.1">
    <property type="nucleotide sequence ID" value="NC_007952.1"/>
</dbReference>
<dbReference type="GO" id="GO:0046872">
    <property type="term" value="F:metal ion binding"/>
    <property type="evidence" value="ECO:0007669"/>
    <property type="project" value="UniProtKB-KW"/>
</dbReference>
<keyword evidence="3" id="KW-0520">NAD</keyword>
<dbReference type="Gene3D" id="3.40.50.1220">
    <property type="entry name" value="TPP-binding domain"/>
    <property type="match status" value="1"/>
</dbReference>
<evidence type="ECO:0000256" key="3">
    <source>
        <dbReference type="ARBA" id="ARBA00023027"/>
    </source>
</evidence>
<dbReference type="PANTHER" id="PTHR11085">
    <property type="entry name" value="NAD-DEPENDENT PROTEIN DEACYLASE SIRTUIN-5, MITOCHONDRIAL-RELATED"/>
    <property type="match status" value="1"/>
</dbReference>
<organism evidence="6 7">
    <name type="scientific">Paraburkholderia xenovorans (strain LB400)</name>
    <dbReference type="NCBI Taxonomy" id="266265"/>
    <lineage>
        <taxon>Bacteria</taxon>
        <taxon>Pseudomonadati</taxon>
        <taxon>Pseudomonadota</taxon>
        <taxon>Betaproteobacteria</taxon>
        <taxon>Burkholderiales</taxon>
        <taxon>Burkholderiaceae</taxon>
        <taxon>Paraburkholderia</taxon>
    </lineage>
</organism>
<dbReference type="InterPro" id="IPR029035">
    <property type="entry name" value="DHS-like_NAD/FAD-binding_dom"/>
</dbReference>
<evidence type="ECO:0000313" key="7">
    <source>
        <dbReference type="Proteomes" id="UP000001817"/>
    </source>
</evidence>
<feature type="binding site" evidence="4">
    <location>
        <position position="172"/>
    </location>
    <ligand>
        <name>Zn(2+)</name>
        <dbReference type="ChEBI" id="CHEBI:29105"/>
    </ligand>
</feature>
<accession>Q13RU3</accession>
<evidence type="ECO:0000256" key="1">
    <source>
        <dbReference type="ARBA" id="ARBA00012928"/>
    </source>
</evidence>
<dbReference type="STRING" id="266265.Bxe_B2799"/>
<feature type="active site" description="Proton acceptor" evidence="4">
    <location>
        <position position="141"/>
    </location>
</feature>
<dbReference type="Proteomes" id="UP000001817">
    <property type="component" value="Chromosome 2"/>
</dbReference>
<feature type="binding site" evidence="4">
    <location>
        <position position="149"/>
    </location>
    <ligand>
        <name>Zn(2+)</name>
        <dbReference type="ChEBI" id="CHEBI:29105"/>
    </ligand>
</feature>
<keyword evidence="2" id="KW-0808">Transferase</keyword>
<sequence>MAILDIEVISMQEERLQQAVAWLREADGLLITAGAGMGVDSGLPDFRGNEGLWRAYPALAEAGCDFQSIANPRAFMDKPELAWGFYGHRLKLYREVEPHPGFAILRRWGDRLRQGAFVFTSNVDGQFQRAGFAESRIEECHGSIHYLQCTEPCFSLIESATDFVPSIDERECRCIGPLPRCKRCGAISRPNILMFWDSAWLSSRADAQAARLAGWLRTVERLVVVEVGAGTALPTVRRFSERHGPRVIRINAREAQIDPARGVGIEGRAVEILTAIDSGLDV</sequence>
<feature type="binding site" evidence="4">
    <location>
        <position position="153"/>
    </location>
    <ligand>
        <name>Zn(2+)</name>
        <dbReference type="ChEBI" id="CHEBI:29105"/>
    </ligand>
</feature>
<dbReference type="Pfam" id="PF02146">
    <property type="entry name" value="SIR2"/>
    <property type="match status" value="1"/>
</dbReference>
<dbReference type="GO" id="GO:0070403">
    <property type="term" value="F:NAD+ binding"/>
    <property type="evidence" value="ECO:0007669"/>
    <property type="project" value="InterPro"/>
</dbReference>
<proteinExistence type="predicted"/>
<dbReference type="PANTHER" id="PTHR11085:SF4">
    <property type="entry name" value="NAD-DEPENDENT PROTEIN DEACYLASE"/>
    <property type="match status" value="1"/>
</dbReference>
<name>Q13RU3_PARXL</name>
<dbReference type="InterPro" id="IPR026590">
    <property type="entry name" value="Ssirtuin_cat_dom"/>
</dbReference>
<dbReference type="InterPro" id="IPR003000">
    <property type="entry name" value="Sirtuin"/>
</dbReference>
<evidence type="ECO:0000256" key="2">
    <source>
        <dbReference type="ARBA" id="ARBA00022679"/>
    </source>
</evidence>
<protein>
    <recommendedName>
        <fullName evidence="1">protein acetyllysine N-acetyltransferase</fullName>
        <ecNumber evidence="1">2.3.1.286</ecNumber>
    </recommendedName>
</protein>
<evidence type="ECO:0000259" key="5">
    <source>
        <dbReference type="PROSITE" id="PS50305"/>
    </source>
</evidence>
<dbReference type="eggNOG" id="COG0846">
    <property type="taxonomic scope" value="Bacteria"/>
</dbReference>
<keyword evidence="7" id="KW-1185">Reference proteome</keyword>
<keyword evidence="4" id="KW-0479">Metal-binding</keyword>
<dbReference type="KEGG" id="bxb:DR64_5128"/>